<evidence type="ECO:0000313" key="1">
    <source>
        <dbReference type="EMBL" id="QOX64062.1"/>
    </source>
</evidence>
<proteinExistence type="predicted"/>
<protein>
    <submittedName>
        <fullName evidence="1">HAMP domain-containing protein</fullName>
    </submittedName>
</protein>
<dbReference type="EMBL" id="CP042469">
    <property type="protein sequence ID" value="QOX64062.1"/>
    <property type="molecule type" value="Genomic_DNA"/>
</dbReference>
<evidence type="ECO:0000313" key="2">
    <source>
        <dbReference type="Proteomes" id="UP000594014"/>
    </source>
</evidence>
<keyword evidence="2" id="KW-1185">Reference proteome</keyword>
<organism evidence="1 2">
    <name type="scientific">Anoxybacterium hadale</name>
    <dbReference type="NCBI Taxonomy" id="3408580"/>
    <lineage>
        <taxon>Bacteria</taxon>
        <taxon>Bacillati</taxon>
        <taxon>Bacillota</taxon>
        <taxon>Clostridia</taxon>
        <taxon>Peptostreptococcales</taxon>
        <taxon>Anaerovoracaceae</taxon>
        <taxon>Anoxybacterium</taxon>
    </lineage>
</organism>
<reference evidence="1" key="1">
    <citation type="submission" date="2019-08" db="EMBL/GenBank/DDBJ databases">
        <title>Genome sequence of Clostridiales bacterium MT110.</title>
        <authorList>
            <person name="Cao J."/>
        </authorList>
    </citation>
    <scope>NUCLEOTIDE SEQUENCE</scope>
    <source>
        <strain evidence="1">MT110</strain>
    </source>
</reference>
<accession>A0ACD1ACC5</accession>
<dbReference type="Proteomes" id="UP000594014">
    <property type="component" value="Chromosome"/>
</dbReference>
<gene>
    <name evidence="1" type="ORF">FRZ06_12315</name>
</gene>
<name>A0ACD1ACC5_9FIRM</name>
<sequence length="1092" mass="116743">MKWSVSRKIALMAGVLIVTASVALSLTAGYMSEAALMEQTNNSMQQYAKGSAAFVGAKVEKNLAVLNQLAEHPVITSMDWSQQRDLLLFELDELGYSTIAIAQPDGTMINAGTGESANVSERQYFKEVMQGKSVASDVVVNKVTNRPCVVEAVPIRINGSVAGVLMGARDVEYLSELTDGIGLGKKGYGFILGADGTYYAYPDRQVVADQINVFKDLNDGANSFGAKYEALGVGNTGVLEYELDGEARLSALTPVPGTGWTLGIANYRAEVVEGVSALKLSIVIITIVVSILGVLCAWFVGRQISKPIKNLKAAADQLALGDVEISLSVSTRDEIGELMTSFGTMADHIKDQALAAERIAKGDLTAELDPRSEKDVLALSMKSVIETLRALVSETRGLTESAAEGNLEARGNAEAFDGGFREIIEGVNRTLDGIVEPLSVALGYISKMADGENMELMENQYKGEYGKLIENLNQVRDTLYSLTSEAMGLAQATKRGNLSHRADVGRLRGGYARIMQGMNDSLDAVVNPLRIAAGYMEQIGRGEVPETINETYAGELEEIKNSINACIEGLDGLVKNRDILMGMSVNDYSQTASEEYQGIYADISRSINAASGLINRLVLVMRRVADGDLSDLERLRGMGRLSERDELMPAVITMMGAIQSLVDETSSLSDAAVEGRLENRGDASRFSGQYRSVVEGINQTLDAILSPITEASSVLEEMARGNLQVVVSGDYRGDHAKLKDNLNRTLGSLQDYVSEITRILSGVSEGNLDLTLEADYRGDFTEIKNSLNNIIVTLSQVMGDINTAAEQVASGSRQVSVGSQSLSQGSTEQASTVQQLTASISELASQTKKNAMDANEASQLAVTASEQASDGNRQMREMLSSMEAINESSANISKIIKVIDDIAFQTNILALNAAVEAARAGQHGKGFAVVAEEVRNLAARSAAAARETTDLIEGSVQKAQSGTKIANETATSLNVIVGGIEQAADLVRSIAEASNEQASGIAQINRGIEQVSLVVQNNSATAEESAAASEELSGQAELLKEMMSRFKINKNLAALGNSESIHADIALQPPVKEERITKIPVISLAEHELDKY</sequence>